<evidence type="ECO:0000313" key="1">
    <source>
        <dbReference type="EMBL" id="KAJ8036255.1"/>
    </source>
</evidence>
<reference evidence="1" key="1">
    <citation type="submission" date="2021-10" db="EMBL/GenBank/DDBJ databases">
        <title>Tropical sea cucumber genome reveals ecological adaptation and Cuvierian tubules defense mechanism.</title>
        <authorList>
            <person name="Chen T."/>
        </authorList>
    </citation>
    <scope>NUCLEOTIDE SEQUENCE</scope>
    <source>
        <strain evidence="1">Nanhai2018</strain>
        <tissue evidence="1">Muscle</tissue>
    </source>
</reference>
<keyword evidence="2" id="KW-1185">Reference proteome</keyword>
<dbReference type="AlphaFoldDB" id="A0A9Q1H8A7"/>
<dbReference type="EMBL" id="JAIZAY010000009">
    <property type="protein sequence ID" value="KAJ8036255.1"/>
    <property type="molecule type" value="Genomic_DNA"/>
</dbReference>
<accession>A0A9Q1H8A7</accession>
<protein>
    <submittedName>
        <fullName evidence="1">Uncharacterized protein</fullName>
    </submittedName>
</protein>
<proteinExistence type="predicted"/>
<comment type="caution">
    <text evidence="1">The sequence shown here is derived from an EMBL/GenBank/DDBJ whole genome shotgun (WGS) entry which is preliminary data.</text>
</comment>
<name>A0A9Q1H8A7_HOLLE</name>
<evidence type="ECO:0000313" key="2">
    <source>
        <dbReference type="Proteomes" id="UP001152320"/>
    </source>
</evidence>
<sequence length="70" mass="7510">MVLSAIGKIESEWLAMLTSGGKNVLLPNQLYTLCKGNLPSRQHDVSTLVSGLCAGAAVRTNWLKKSACYT</sequence>
<gene>
    <name evidence="1" type="ORF">HOLleu_20175</name>
</gene>
<dbReference type="Proteomes" id="UP001152320">
    <property type="component" value="Chromosome 9"/>
</dbReference>
<organism evidence="1 2">
    <name type="scientific">Holothuria leucospilota</name>
    <name type="common">Black long sea cucumber</name>
    <name type="synonym">Mertensiothuria leucospilota</name>
    <dbReference type="NCBI Taxonomy" id="206669"/>
    <lineage>
        <taxon>Eukaryota</taxon>
        <taxon>Metazoa</taxon>
        <taxon>Echinodermata</taxon>
        <taxon>Eleutherozoa</taxon>
        <taxon>Echinozoa</taxon>
        <taxon>Holothuroidea</taxon>
        <taxon>Aspidochirotacea</taxon>
        <taxon>Aspidochirotida</taxon>
        <taxon>Holothuriidae</taxon>
        <taxon>Holothuria</taxon>
    </lineage>
</organism>